<keyword evidence="2 3" id="KW-0378">Hydrolase</keyword>
<dbReference type="PRINTS" id="PR00502">
    <property type="entry name" value="NUDIXFAMILY"/>
</dbReference>
<dbReference type="GO" id="GO:0016787">
    <property type="term" value="F:hydrolase activity"/>
    <property type="evidence" value="ECO:0007669"/>
    <property type="project" value="UniProtKB-KW"/>
</dbReference>
<dbReference type="AlphaFoldDB" id="A0A411YC99"/>
<dbReference type="OrthoDB" id="129709at2"/>
<accession>A0A411YC99</accession>
<evidence type="ECO:0000313" key="5">
    <source>
        <dbReference type="EMBL" id="QBI18782.1"/>
    </source>
</evidence>
<comment type="similarity">
    <text evidence="1 3">Belongs to the Nudix hydrolase family.</text>
</comment>
<dbReference type="PANTHER" id="PTHR43736:SF1">
    <property type="entry name" value="DIHYDRONEOPTERIN TRIPHOSPHATE DIPHOSPHATASE"/>
    <property type="match status" value="1"/>
</dbReference>
<dbReference type="PANTHER" id="PTHR43736">
    <property type="entry name" value="ADP-RIBOSE PYROPHOSPHATASE"/>
    <property type="match status" value="1"/>
</dbReference>
<proteinExistence type="inferred from homology"/>
<evidence type="ECO:0000256" key="3">
    <source>
        <dbReference type="RuleBase" id="RU003476"/>
    </source>
</evidence>
<dbReference type="EMBL" id="CP036402">
    <property type="protein sequence ID" value="QBI18782.1"/>
    <property type="molecule type" value="Genomic_DNA"/>
</dbReference>
<dbReference type="InterPro" id="IPR015797">
    <property type="entry name" value="NUDIX_hydrolase-like_dom_sf"/>
</dbReference>
<protein>
    <submittedName>
        <fullName evidence="5">NUDIX domain-containing protein</fullName>
    </submittedName>
</protein>
<keyword evidence="6" id="KW-1185">Reference proteome</keyword>
<gene>
    <name evidence="5" type="ORF">ER308_03935</name>
</gene>
<dbReference type="SUPFAM" id="SSF55811">
    <property type="entry name" value="Nudix"/>
    <property type="match status" value="1"/>
</dbReference>
<dbReference type="InterPro" id="IPR020084">
    <property type="entry name" value="NUDIX_hydrolase_CS"/>
</dbReference>
<name>A0A411YC99_9ACTN</name>
<evidence type="ECO:0000259" key="4">
    <source>
        <dbReference type="PROSITE" id="PS51462"/>
    </source>
</evidence>
<dbReference type="Gene3D" id="3.90.79.10">
    <property type="entry name" value="Nucleoside Triphosphate Pyrophosphohydrolase"/>
    <property type="match status" value="1"/>
</dbReference>
<evidence type="ECO:0000256" key="2">
    <source>
        <dbReference type="ARBA" id="ARBA00022801"/>
    </source>
</evidence>
<dbReference type="PROSITE" id="PS00893">
    <property type="entry name" value="NUDIX_BOX"/>
    <property type="match status" value="1"/>
</dbReference>
<evidence type="ECO:0000313" key="6">
    <source>
        <dbReference type="Proteomes" id="UP000291469"/>
    </source>
</evidence>
<dbReference type="Proteomes" id="UP000291469">
    <property type="component" value="Chromosome"/>
</dbReference>
<organism evidence="5 6">
    <name type="scientific">Egibacter rhizosphaerae</name>
    <dbReference type="NCBI Taxonomy" id="1670831"/>
    <lineage>
        <taxon>Bacteria</taxon>
        <taxon>Bacillati</taxon>
        <taxon>Actinomycetota</taxon>
        <taxon>Nitriliruptoria</taxon>
        <taxon>Egibacterales</taxon>
        <taxon>Egibacteraceae</taxon>
        <taxon>Egibacter</taxon>
    </lineage>
</organism>
<dbReference type="PROSITE" id="PS51462">
    <property type="entry name" value="NUDIX"/>
    <property type="match status" value="1"/>
</dbReference>
<dbReference type="InterPro" id="IPR000086">
    <property type="entry name" value="NUDIX_hydrolase_dom"/>
</dbReference>
<evidence type="ECO:0000256" key="1">
    <source>
        <dbReference type="ARBA" id="ARBA00005582"/>
    </source>
</evidence>
<dbReference type="KEGG" id="erz:ER308_03935"/>
<sequence>MARAGPVPGGRLPVTSPYARVTELRAVDDPAATPQQLASLLERWNPTDEREASALERFRTALATLTRPFDREADPVHVTASGLVIGPRGVLLHRHKRTGAWMQPGGHIDHGEVPSQAAARETTEETGVTVTHPSGGPRPVHLDVHDVVVTGHVHLDLRYLLVADAGSSDEPAPPPDESPEVAWFSWDQAIAMADPGLIGALRLLRPA</sequence>
<dbReference type="InterPro" id="IPR020476">
    <property type="entry name" value="Nudix_hydrolase"/>
</dbReference>
<reference evidence="5 6" key="1">
    <citation type="submission" date="2019-01" db="EMBL/GenBank/DDBJ databases">
        <title>Egibacter rhizosphaerae EGI 80759T.</title>
        <authorList>
            <person name="Chen D.-D."/>
            <person name="Tian Y."/>
            <person name="Jiao J.-Y."/>
            <person name="Zhang X.-T."/>
            <person name="Zhang Y.-G."/>
            <person name="Zhang Y."/>
            <person name="Xiao M."/>
            <person name="Shu W.-S."/>
            <person name="Li W.-J."/>
        </authorList>
    </citation>
    <scope>NUCLEOTIDE SEQUENCE [LARGE SCALE GENOMIC DNA]</scope>
    <source>
        <strain evidence="5 6">EGI 80759</strain>
    </source>
</reference>
<dbReference type="Pfam" id="PF00293">
    <property type="entry name" value="NUDIX"/>
    <property type="match status" value="1"/>
</dbReference>
<feature type="domain" description="Nudix hydrolase" evidence="4">
    <location>
        <begin position="75"/>
        <end position="206"/>
    </location>
</feature>